<dbReference type="Gene3D" id="3.10.180.10">
    <property type="entry name" value="2,3-Dihydroxybiphenyl 1,2-Dioxygenase, domain 1"/>
    <property type="match status" value="1"/>
</dbReference>
<dbReference type="CDD" id="cd07247">
    <property type="entry name" value="SgaA_N_like"/>
    <property type="match status" value="1"/>
</dbReference>
<dbReference type="Proteomes" id="UP001501183">
    <property type="component" value="Unassembled WGS sequence"/>
</dbReference>
<dbReference type="PANTHER" id="PTHR33993">
    <property type="entry name" value="GLYOXALASE-RELATED"/>
    <property type="match status" value="1"/>
</dbReference>
<dbReference type="PANTHER" id="PTHR33993:SF2">
    <property type="entry name" value="VOC DOMAIN-CONTAINING PROTEIN"/>
    <property type="match status" value="1"/>
</dbReference>
<evidence type="ECO:0000313" key="3">
    <source>
        <dbReference type="Proteomes" id="UP001501183"/>
    </source>
</evidence>
<dbReference type="InterPro" id="IPR029068">
    <property type="entry name" value="Glyas_Bleomycin-R_OHBP_Dase"/>
</dbReference>
<comment type="caution">
    <text evidence="2">The sequence shown here is derived from an EMBL/GenBank/DDBJ whole genome shotgun (WGS) entry which is preliminary data.</text>
</comment>
<protein>
    <submittedName>
        <fullName evidence="2">VOC family protein</fullName>
    </submittedName>
</protein>
<dbReference type="RefSeq" id="WP_345342308.1">
    <property type="nucleotide sequence ID" value="NZ_BAABFB010000019.1"/>
</dbReference>
<evidence type="ECO:0000313" key="2">
    <source>
        <dbReference type="EMBL" id="GAA4473566.1"/>
    </source>
</evidence>
<organism evidence="2 3">
    <name type="scientific">Rhodococcus olei</name>
    <dbReference type="NCBI Taxonomy" id="2161675"/>
    <lineage>
        <taxon>Bacteria</taxon>
        <taxon>Bacillati</taxon>
        <taxon>Actinomycetota</taxon>
        <taxon>Actinomycetes</taxon>
        <taxon>Mycobacteriales</taxon>
        <taxon>Nocardiaceae</taxon>
        <taxon>Rhodococcus</taxon>
    </lineage>
</organism>
<feature type="domain" description="VOC" evidence="1">
    <location>
        <begin position="4"/>
        <end position="125"/>
    </location>
</feature>
<name>A0ABP8NUE5_9NOCA</name>
<reference evidence="3" key="1">
    <citation type="journal article" date="2019" name="Int. J. Syst. Evol. Microbiol.">
        <title>The Global Catalogue of Microorganisms (GCM) 10K type strain sequencing project: providing services to taxonomists for standard genome sequencing and annotation.</title>
        <authorList>
            <consortium name="The Broad Institute Genomics Platform"/>
            <consortium name="The Broad Institute Genome Sequencing Center for Infectious Disease"/>
            <person name="Wu L."/>
            <person name="Ma J."/>
        </authorList>
    </citation>
    <scope>NUCLEOTIDE SEQUENCE [LARGE SCALE GENOMIC DNA]</scope>
    <source>
        <strain evidence="3">JCM 32206</strain>
    </source>
</reference>
<dbReference type="SUPFAM" id="SSF54593">
    <property type="entry name" value="Glyoxalase/Bleomycin resistance protein/Dihydroxybiphenyl dioxygenase"/>
    <property type="match status" value="1"/>
</dbReference>
<accession>A0ABP8NUE5</accession>
<dbReference type="InterPro" id="IPR052164">
    <property type="entry name" value="Anthracycline_SecMetBiosynth"/>
</dbReference>
<gene>
    <name evidence="2" type="ORF">GCM10023094_07450</name>
</gene>
<dbReference type="InterPro" id="IPR053863">
    <property type="entry name" value="Glyoxy/Ble-like_N"/>
</dbReference>
<dbReference type="InterPro" id="IPR037523">
    <property type="entry name" value="VOC_core"/>
</dbReference>
<proteinExistence type="predicted"/>
<dbReference type="PROSITE" id="PS51819">
    <property type="entry name" value="VOC"/>
    <property type="match status" value="1"/>
</dbReference>
<dbReference type="EMBL" id="BAABFB010000019">
    <property type="protein sequence ID" value="GAA4473566.1"/>
    <property type="molecule type" value="Genomic_DNA"/>
</dbReference>
<sequence length="129" mass="13836">MSGRVVHFEIPFGDGNRAREFYREAFGWTIVEVPELNYTTVSTGPVAETGMPSEPGYIGGGMFEREPSFPAGPVITIHVDSIDDAMAKITTLGGEPIGEKTTVGEMGFAAYFKDPEGNVMGLWETAIAG</sequence>
<evidence type="ECO:0000259" key="1">
    <source>
        <dbReference type="PROSITE" id="PS51819"/>
    </source>
</evidence>
<dbReference type="Pfam" id="PF22677">
    <property type="entry name" value="Ble-like_N"/>
    <property type="match status" value="1"/>
</dbReference>
<keyword evidence="3" id="KW-1185">Reference proteome</keyword>